<dbReference type="Pfam" id="PF00004">
    <property type="entry name" value="AAA"/>
    <property type="match status" value="2"/>
</dbReference>
<keyword evidence="3" id="KW-0472">Membrane</keyword>
<keyword evidence="10" id="KW-1185">Reference proteome</keyword>
<feature type="domain" description="AAA+ ATPase" evidence="8">
    <location>
        <begin position="272"/>
        <end position="407"/>
    </location>
</feature>
<dbReference type="GO" id="GO:0016887">
    <property type="term" value="F:ATP hydrolysis activity"/>
    <property type="evidence" value="ECO:0007669"/>
    <property type="project" value="InterPro"/>
</dbReference>
<evidence type="ECO:0000256" key="1">
    <source>
        <dbReference type="ARBA" id="ARBA00004572"/>
    </source>
</evidence>
<dbReference type="PANTHER" id="PTHR45644">
    <property type="entry name" value="AAA ATPASE, PUTATIVE (AFU_ORTHOLOGUE AFUA_2G12920)-RELATED-RELATED"/>
    <property type="match status" value="1"/>
</dbReference>
<dbReference type="SUPFAM" id="SSF52540">
    <property type="entry name" value="P-loop containing nucleoside triphosphate hydrolases"/>
    <property type="match status" value="2"/>
</dbReference>
<comment type="subcellular location">
    <subcellularLocation>
        <location evidence="1">Mitochondrion outer membrane</location>
        <topology evidence="1">Single-pass membrane protein</topology>
    </subcellularLocation>
</comment>
<dbReference type="InterPro" id="IPR041569">
    <property type="entry name" value="AAA_lid_3"/>
</dbReference>
<dbReference type="Gene3D" id="3.40.50.300">
    <property type="entry name" value="P-loop containing nucleotide triphosphate hydrolases"/>
    <property type="match status" value="2"/>
</dbReference>
<dbReference type="InterPro" id="IPR003960">
    <property type="entry name" value="ATPase_AAA_CS"/>
</dbReference>
<evidence type="ECO:0000256" key="4">
    <source>
        <dbReference type="ARBA" id="ARBA00022840"/>
    </source>
</evidence>
<sequence length="1356" mass="153902">MTDSRLDDLEKRLTSLQEEVRGGLTYLDGRLDRFFHKMRICFADVLQTQDLAEEQQMPDDEVQKEDAGSVDWREELYQKIQSMNELYFEPLYELYQSFSQTVQKEYDTIPSEYLQGVENFKITMEYSLELLQYSRSDIYPDLKATLPWHEKHIIALLKGNNKLPLGPSQPMPQQGNSQDPQSKHHGSCADHQMQSSGTAVQPLKKLPLLAARKETAPDNEYEKSMRSYIIPPNEITVTFEDIGALDEIKELLQELIILPLKRPELFKGLLKPCRGILLFGPPGTGKTMLAKALAHEAGATFINVSMSAIASKWFGDSESNTKALFTLAAKVAPAIIFIDEVDNILGQGTRDSDKVASIRNEFMIHWDGLLTKSEERILVLAATNRPFNLDEAIIRRFERRIMVGLPSLESRELILRTLLLKENAEQLDVKELATMTVGYSSSDLKNLCVAAAYRPLRELIQREKSMRLNKQSTTEEQSIESATACRSLNMEDFREAMNQIAATCTSESFLLKQLEQWNELIGPSLSRLRFGWEAGTHSDSNSLARPAALYTPPNPSTNPSTSSRFLSFLALLSPLLFLGLYVALFRRLEFKMTNARVDDLEKRLTGLEKELRGGLEDLNSRMLSRFTDVDRRVEVVLDKLEGLTGRKRGIVPRSDDALLKRIRDVIWSYFFSSTWTISATAKTKDARSVDWREEVYREIQTMNENYFEELNEIHQRLNLSWQQLQSRLSAKAYQSLGNMKNKIDHILKTLQCSKSDIQTDLKDLLPVYKRIIILYVDFCKKCIDPLLPYLLQQGQPQGPQLRQLDGCTDNQMNMQSSETSVQPPKNLPCLAACKEAASDDENEERVRSDNVPLKEATSNNECEKTMRSDIAPPKEATPNNKYEKRMTSDIVAPKEATSNNECEKTMRSDIAPPKEATPNNKYEKRMTSDIVAPKEATPNNKYEKRMTSDIVAPKEATSNNECEKTMRSDIAPPKKATPNNKYEKRMTSDIVAPKEATSNNECEKRMRSDIAPPKEATPNNKYEKRIRSDIVVPKKAKPDNEHEKRMRSYIVPPKKIRVTFEDIGALDETKKLLHELIILPLQRPELFKGLLEPSRGILLFGPPGTGKTMLAKALAHEAGATFINVSMSSIASKWFGHSESNTRALFTLAAKVAPTIIFIDEVDCMLGQRSGERDTIASVKNEFMIHWDGLLTNSEDRILVLAATNRPFNLDEPIIRRFEHRIMVGLPSQESRESILRTLLSKEKTEQLDFKELATMTVGYSGSDLKNLCVAAAYRPLRELIQREQSMSLKKQSNKQGSVEPTTACRSINMEDLRKALNQVAKSCATESSLVEQLEEWNELFGDGGSRKKQQLSYFI</sequence>
<keyword evidence="5" id="KW-0496">Mitochondrion</keyword>
<dbReference type="PROSITE" id="PS00674">
    <property type="entry name" value="AAA"/>
    <property type="match status" value="1"/>
</dbReference>
<accession>A0A9E7EMK7</accession>
<dbReference type="Proteomes" id="UP001055439">
    <property type="component" value="Chromosome 10"/>
</dbReference>
<organism evidence="9 10">
    <name type="scientific">Musa troglodytarum</name>
    <name type="common">fe'i banana</name>
    <dbReference type="NCBI Taxonomy" id="320322"/>
    <lineage>
        <taxon>Eukaryota</taxon>
        <taxon>Viridiplantae</taxon>
        <taxon>Streptophyta</taxon>
        <taxon>Embryophyta</taxon>
        <taxon>Tracheophyta</taxon>
        <taxon>Spermatophyta</taxon>
        <taxon>Magnoliopsida</taxon>
        <taxon>Liliopsida</taxon>
        <taxon>Zingiberales</taxon>
        <taxon>Musaceae</taxon>
        <taxon>Musa</taxon>
    </lineage>
</organism>
<name>A0A9E7EMK7_9LILI</name>
<feature type="coiled-coil region" evidence="6">
    <location>
        <begin position="590"/>
        <end position="617"/>
    </location>
</feature>
<evidence type="ECO:0000256" key="6">
    <source>
        <dbReference type="SAM" id="Coils"/>
    </source>
</evidence>
<gene>
    <name evidence="9" type="ORF">MUK42_05698</name>
</gene>
<dbReference type="FunFam" id="3.40.50.300:FF:000416">
    <property type="entry name" value="p-loop nucleoside triphosphate hydrolase superfamily protein"/>
    <property type="match status" value="2"/>
</dbReference>
<keyword evidence="3" id="KW-1000">Mitochondrion outer membrane</keyword>
<dbReference type="InterPro" id="IPR003959">
    <property type="entry name" value="ATPase_AAA_core"/>
</dbReference>
<dbReference type="Gene3D" id="1.10.8.60">
    <property type="match status" value="2"/>
</dbReference>
<dbReference type="GO" id="GO:0005524">
    <property type="term" value="F:ATP binding"/>
    <property type="evidence" value="ECO:0007669"/>
    <property type="project" value="UniProtKB-KW"/>
</dbReference>
<keyword evidence="6" id="KW-0175">Coiled coil</keyword>
<dbReference type="Pfam" id="PF17862">
    <property type="entry name" value="AAA_lid_3"/>
    <property type="match status" value="2"/>
</dbReference>
<dbReference type="InterPro" id="IPR027417">
    <property type="entry name" value="P-loop_NTPase"/>
</dbReference>
<dbReference type="PANTHER" id="PTHR45644:SF85">
    <property type="entry name" value="P-LOOP CONTAINING NUCLEOSIDE TRIPHOSPHATE HYDROLASES SUPERFAMILY PROTEIN"/>
    <property type="match status" value="1"/>
</dbReference>
<dbReference type="InterPro" id="IPR051701">
    <property type="entry name" value="Mito_OM_Translocase_MSP1"/>
</dbReference>
<evidence type="ECO:0000256" key="5">
    <source>
        <dbReference type="ARBA" id="ARBA00023128"/>
    </source>
</evidence>
<feature type="region of interest" description="Disordered" evidence="7">
    <location>
        <begin position="164"/>
        <end position="199"/>
    </location>
</feature>
<evidence type="ECO:0000256" key="7">
    <source>
        <dbReference type="SAM" id="MobiDB-lite"/>
    </source>
</evidence>
<evidence type="ECO:0000259" key="8">
    <source>
        <dbReference type="SMART" id="SM00382"/>
    </source>
</evidence>
<protein>
    <submittedName>
        <fullName evidence="9">AAA-type ATPase family protein</fullName>
    </submittedName>
</protein>
<dbReference type="InterPro" id="IPR003593">
    <property type="entry name" value="AAA+_ATPase"/>
</dbReference>
<evidence type="ECO:0000313" key="9">
    <source>
        <dbReference type="EMBL" id="URD80274.1"/>
    </source>
</evidence>
<evidence type="ECO:0000313" key="10">
    <source>
        <dbReference type="Proteomes" id="UP001055439"/>
    </source>
</evidence>
<reference evidence="9" key="1">
    <citation type="submission" date="2022-05" db="EMBL/GenBank/DDBJ databases">
        <title>The Musa troglodytarum L. genome provides insights into the mechanism of non-climacteric behaviour and enrichment of carotenoids.</title>
        <authorList>
            <person name="Wang J."/>
        </authorList>
    </citation>
    <scope>NUCLEOTIDE SEQUENCE</scope>
    <source>
        <tissue evidence="9">Leaf</tissue>
    </source>
</reference>
<dbReference type="EMBL" id="CP097503">
    <property type="protein sequence ID" value="URD80274.1"/>
    <property type="molecule type" value="Genomic_DNA"/>
</dbReference>
<keyword evidence="2" id="KW-0547">Nucleotide-binding</keyword>
<feature type="region of interest" description="Disordered" evidence="7">
    <location>
        <begin position="838"/>
        <end position="880"/>
    </location>
</feature>
<dbReference type="OrthoDB" id="39734at2759"/>
<dbReference type="SMART" id="SM00382">
    <property type="entry name" value="AAA"/>
    <property type="match status" value="2"/>
</dbReference>
<evidence type="ECO:0000256" key="3">
    <source>
        <dbReference type="ARBA" id="ARBA00022787"/>
    </source>
</evidence>
<feature type="compositionally biased region" description="Polar residues" evidence="7">
    <location>
        <begin position="171"/>
        <end position="180"/>
    </location>
</feature>
<feature type="region of interest" description="Disordered" evidence="7">
    <location>
        <begin position="895"/>
        <end position="920"/>
    </location>
</feature>
<feature type="domain" description="AAA+ ATPase" evidence="8">
    <location>
        <begin position="1093"/>
        <end position="1228"/>
    </location>
</feature>
<evidence type="ECO:0000256" key="2">
    <source>
        <dbReference type="ARBA" id="ARBA00022741"/>
    </source>
</evidence>
<proteinExistence type="predicted"/>
<dbReference type="GO" id="GO:0005741">
    <property type="term" value="C:mitochondrial outer membrane"/>
    <property type="evidence" value="ECO:0007669"/>
    <property type="project" value="UniProtKB-SubCell"/>
</dbReference>
<keyword evidence="4" id="KW-0067">ATP-binding</keyword>
<feature type="region of interest" description="Disordered" evidence="7">
    <location>
        <begin position="955"/>
        <end position="981"/>
    </location>
</feature>
<feature type="region of interest" description="Disordered" evidence="7">
    <location>
        <begin position="994"/>
        <end position="1019"/>
    </location>
</feature>